<dbReference type="Proteomes" id="UP000694620">
    <property type="component" value="Chromosome 9"/>
</dbReference>
<dbReference type="GO" id="GO:0005769">
    <property type="term" value="C:early endosome"/>
    <property type="evidence" value="ECO:0007669"/>
    <property type="project" value="TreeGrafter"/>
</dbReference>
<dbReference type="InterPro" id="IPR026757">
    <property type="entry name" value="ENTR1"/>
</dbReference>
<dbReference type="GO" id="GO:0055037">
    <property type="term" value="C:recycling endosome"/>
    <property type="evidence" value="ECO:0007669"/>
    <property type="project" value="TreeGrafter"/>
</dbReference>
<dbReference type="AlphaFoldDB" id="A0A8C4XCK6"/>
<dbReference type="Ensembl" id="ENSECRT00000021471.1">
    <property type="protein sequence ID" value="ENSECRP00000021018.1"/>
    <property type="gene ID" value="ENSECRG00000014156.1"/>
</dbReference>
<dbReference type="GeneID" id="114657322"/>
<dbReference type="PANTHER" id="PTHR31259:SF3">
    <property type="entry name" value="ENDOSOME-ASSOCIATED-TRAFFICKING REGULATOR 1"/>
    <property type="match status" value="1"/>
</dbReference>
<dbReference type="RefSeq" id="XP_028664909.1">
    <property type="nucleotide sequence ID" value="XM_028809076.2"/>
</dbReference>
<evidence type="ECO:0000256" key="3">
    <source>
        <dbReference type="ARBA" id="ARBA00023054"/>
    </source>
</evidence>
<dbReference type="GO" id="GO:0030496">
    <property type="term" value="C:midbody"/>
    <property type="evidence" value="ECO:0007669"/>
    <property type="project" value="TreeGrafter"/>
</dbReference>
<feature type="coiled-coil region" evidence="4">
    <location>
        <begin position="204"/>
        <end position="305"/>
    </location>
</feature>
<evidence type="ECO:0000256" key="1">
    <source>
        <dbReference type="ARBA" id="ARBA00007791"/>
    </source>
</evidence>
<reference evidence="6" key="1">
    <citation type="submission" date="2021-06" db="EMBL/GenBank/DDBJ databases">
        <authorList>
            <consortium name="Wellcome Sanger Institute Data Sharing"/>
        </authorList>
    </citation>
    <scope>NUCLEOTIDE SEQUENCE [LARGE SCALE GENOMIC DNA]</scope>
</reference>
<dbReference type="GO" id="GO:1903566">
    <property type="term" value="P:positive regulation of protein localization to cilium"/>
    <property type="evidence" value="ECO:0007669"/>
    <property type="project" value="TreeGrafter"/>
</dbReference>
<evidence type="ECO:0000256" key="5">
    <source>
        <dbReference type="SAM" id="MobiDB-lite"/>
    </source>
</evidence>
<sequence length="372" mass="42119">MSASKAKTLLFEDGDEPKKEPDEINPFSFKEFIRSKNQPPTARLHAEKRKSSALPKKAFSSTLLLDECTVNPKVSDHCRNYQEPFFSDLINLPCTHGEDNEDDENNDDEDEPDEDDDWRGSYQPSAFEEAHNFELSAVSLNPSSDSFSSPSPECSDVPESYASWLTSSSCVDEASESLNCSNVYRKEEDSMVEGALQPTWNRNGDQLREENEELKRQIKELLHLSKSEKKRVKRLTDELHKRIIKDERETKTLEDMVQSVEQHLQLMTKRAVKAENQVVKLKHEVVQLQNELQNCKAENERLRAGETVSLNTAKQNALLASEYLSKAAHSAEASIKQLISGAETLSMVSQLLRSIDSISEVKSEDEEPLPES</sequence>
<name>A0A8C4XCK6_ERPCA</name>
<organism evidence="6 7">
    <name type="scientific">Erpetoichthys calabaricus</name>
    <name type="common">Rope fish</name>
    <name type="synonym">Calamoichthys calabaricus</name>
    <dbReference type="NCBI Taxonomy" id="27687"/>
    <lineage>
        <taxon>Eukaryota</taxon>
        <taxon>Metazoa</taxon>
        <taxon>Chordata</taxon>
        <taxon>Craniata</taxon>
        <taxon>Vertebrata</taxon>
        <taxon>Euteleostomi</taxon>
        <taxon>Actinopterygii</taxon>
        <taxon>Polypteriformes</taxon>
        <taxon>Polypteridae</taxon>
        <taxon>Erpetoichthys</taxon>
    </lineage>
</organism>
<dbReference type="GO" id="GO:0005813">
    <property type="term" value="C:centrosome"/>
    <property type="evidence" value="ECO:0007669"/>
    <property type="project" value="TreeGrafter"/>
</dbReference>
<comment type="similarity">
    <text evidence="1">Belongs to the ENTR1 family.</text>
</comment>
<proteinExistence type="inferred from homology"/>
<evidence type="ECO:0000313" key="7">
    <source>
        <dbReference type="Proteomes" id="UP000694620"/>
    </source>
</evidence>
<reference evidence="6" key="3">
    <citation type="submission" date="2025-09" db="UniProtKB">
        <authorList>
            <consortium name="Ensembl"/>
        </authorList>
    </citation>
    <scope>IDENTIFICATION</scope>
</reference>
<evidence type="ECO:0000313" key="6">
    <source>
        <dbReference type="Ensembl" id="ENSECRP00000021018.1"/>
    </source>
</evidence>
<reference evidence="6" key="2">
    <citation type="submission" date="2025-08" db="UniProtKB">
        <authorList>
            <consortium name="Ensembl"/>
        </authorList>
    </citation>
    <scope>IDENTIFICATION</scope>
</reference>
<feature type="compositionally biased region" description="Acidic residues" evidence="5">
    <location>
        <begin position="99"/>
        <end position="117"/>
    </location>
</feature>
<dbReference type="GO" id="GO:0045724">
    <property type="term" value="P:positive regulation of cilium assembly"/>
    <property type="evidence" value="ECO:0007669"/>
    <property type="project" value="TreeGrafter"/>
</dbReference>
<accession>A0A8C4XCK6</accession>
<dbReference type="GeneTree" id="ENSGT00390000000560"/>
<keyword evidence="3 4" id="KW-0175">Coiled coil</keyword>
<feature type="region of interest" description="Disordered" evidence="5">
    <location>
        <begin position="92"/>
        <end position="125"/>
    </location>
</feature>
<evidence type="ECO:0000256" key="4">
    <source>
        <dbReference type="SAM" id="Coils"/>
    </source>
</evidence>
<protein>
    <recommendedName>
        <fullName evidence="2">Endosome-associated-trafficking regulator 1</fullName>
    </recommendedName>
</protein>
<keyword evidence="7" id="KW-1185">Reference proteome</keyword>
<dbReference type="PANTHER" id="PTHR31259">
    <property type="entry name" value="ENDOSOME-ASSOCIATED TRAFFICKING REGULATOR 1"/>
    <property type="match status" value="1"/>
</dbReference>
<gene>
    <name evidence="6" type="primary">ENTR1</name>
</gene>
<dbReference type="GO" id="GO:0036064">
    <property type="term" value="C:ciliary basal body"/>
    <property type="evidence" value="ECO:0007669"/>
    <property type="project" value="TreeGrafter"/>
</dbReference>
<dbReference type="GO" id="GO:0032465">
    <property type="term" value="P:regulation of cytokinesis"/>
    <property type="evidence" value="ECO:0007669"/>
    <property type="project" value="TreeGrafter"/>
</dbReference>
<feature type="region of interest" description="Disordered" evidence="5">
    <location>
        <begin position="1"/>
        <end position="55"/>
    </location>
</feature>
<evidence type="ECO:0000256" key="2">
    <source>
        <dbReference type="ARBA" id="ARBA00016007"/>
    </source>
</evidence>
<dbReference type="OrthoDB" id="6499155at2759"/>